<name>A0A319CTZ4_9EURO</name>
<keyword evidence="4" id="KW-1185">Reference proteome</keyword>
<dbReference type="VEuPathDB" id="FungiDB:BO82DRAFT_401617"/>
<dbReference type="Proteomes" id="UP000248340">
    <property type="component" value="Unassembled WGS sequence"/>
</dbReference>
<evidence type="ECO:0000313" key="4">
    <source>
        <dbReference type="Proteomes" id="UP000248340"/>
    </source>
</evidence>
<dbReference type="AlphaFoldDB" id="A0A319CTZ4"/>
<feature type="coiled-coil region" evidence="1">
    <location>
        <begin position="56"/>
        <end position="83"/>
    </location>
</feature>
<protein>
    <submittedName>
        <fullName evidence="3">Uncharacterized protein</fullName>
    </submittedName>
</protein>
<feature type="region of interest" description="Disordered" evidence="2">
    <location>
        <begin position="1"/>
        <end position="50"/>
    </location>
</feature>
<dbReference type="RefSeq" id="XP_025492493.1">
    <property type="nucleotide sequence ID" value="XM_025639275.1"/>
</dbReference>
<accession>A0A319CTZ4</accession>
<dbReference type="EMBL" id="KZ821696">
    <property type="protein sequence ID" value="PYH82293.1"/>
    <property type="molecule type" value="Genomic_DNA"/>
</dbReference>
<feature type="compositionally biased region" description="Basic residues" evidence="2">
    <location>
        <begin position="24"/>
        <end position="40"/>
    </location>
</feature>
<feature type="compositionally biased region" description="Polar residues" evidence="2">
    <location>
        <begin position="1"/>
        <end position="12"/>
    </location>
</feature>
<evidence type="ECO:0000313" key="3">
    <source>
        <dbReference type="EMBL" id="PYH82293.1"/>
    </source>
</evidence>
<evidence type="ECO:0000256" key="1">
    <source>
        <dbReference type="SAM" id="Coils"/>
    </source>
</evidence>
<proteinExistence type="predicted"/>
<sequence length="228" mass="26133">MNNRSSEPQSWPYNRVPRNNPLARRQRARHPARQRPHNHNPHPNPNPAEAMQRPDIRAIKRTLTQQTQQIQALEQALHHQSQALQHIGATLAHHMDHLQPLEKPLQPLLKRIQVLDGLAEDARHARPPPRQMMVSPVPRYQDVRERTMLLLLRRPLDARTAAVFNIYADLMVSPGVPGRLALLDRCRALLGLWVDPAVRPGDWMEEGSESRGAYEGIVGRFRGLMEAY</sequence>
<dbReference type="OrthoDB" id="10667841at2759"/>
<organism evidence="3 4">
    <name type="scientific">Aspergillus uvarum CBS 121591</name>
    <dbReference type="NCBI Taxonomy" id="1448315"/>
    <lineage>
        <taxon>Eukaryota</taxon>
        <taxon>Fungi</taxon>
        <taxon>Dikarya</taxon>
        <taxon>Ascomycota</taxon>
        <taxon>Pezizomycotina</taxon>
        <taxon>Eurotiomycetes</taxon>
        <taxon>Eurotiomycetidae</taxon>
        <taxon>Eurotiales</taxon>
        <taxon>Aspergillaceae</taxon>
        <taxon>Aspergillus</taxon>
        <taxon>Aspergillus subgen. Circumdati</taxon>
    </lineage>
</organism>
<gene>
    <name evidence="3" type="ORF">BO82DRAFT_401617</name>
</gene>
<keyword evidence="1" id="KW-0175">Coiled coil</keyword>
<reference evidence="3 4" key="1">
    <citation type="submission" date="2016-12" db="EMBL/GenBank/DDBJ databases">
        <title>The genomes of Aspergillus section Nigri reveals drivers in fungal speciation.</title>
        <authorList>
            <consortium name="DOE Joint Genome Institute"/>
            <person name="Vesth T.C."/>
            <person name="Nybo J."/>
            <person name="Theobald S."/>
            <person name="Brandl J."/>
            <person name="Frisvad J.C."/>
            <person name="Nielsen K.F."/>
            <person name="Lyhne E.K."/>
            <person name="Kogle M.E."/>
            <person name="Kuo A."/>
            <person name="Riley R."/>
            <person name="Clum A."/>
            <person name="Nolan M."/>
            <person name="Lipzen A."/>
            <person name="Salamov A."/>
            <person name="Henrissat B."/>
            <person name="Wiebenga A."/>
            <person name="De Vries R.P."/>
            <person name="Grigoriev I.V."/>
            <person name="Mortensen U.H."/>
            <person name="Andersen M.R."/>
            <person name="Baker S.E."/>
        </authorList>
    </citation>
    <scope>NUCLEOTIDE SEQUENCE [LARGE SCALE GENOMIC DNA]</scope>
    <source>
        <strain evidence="3 4">CBS 121591</strain>
    </source>
</reference>
<dbReference type="GeneID" id="37142017"/>
<evidence type="ECO:0000256" key="2">
    <source>
        <dbReference type="SAM" id="MobiDB-lite"/>
    </source>
</evidence>